<dbReference type="HAMAP" id="MF_01021">
    <property type="entry name" value="HisI"/>
    <property type="match status" value="1"/>
</dbReference>
<dbReference type="InterPro" id="IPR002496">
    <property type="entry name" value="PRib_AMP_CycHydrolase_dom"/>
</dbReference>
<feature type="binding site" evidence="11">
    <location>
        <position position="91"/>
    </location>
    <ligand>
        <name>Zn(2+)</name>
        <dbReference type="ChEBI" id="CHEBI:29105"/>
        <note>ligand shared between dimeric partners</note>
    </ligand>
</feature>
<comment type="similarity">
    <text evidence="11">Belongs to the PRA-CH family.</text>
</comment>
<keyword evidence="11" id="KW-0479">Metal-binding</keyword>
<dbReference type="PANTHER" id="PTHR42945">
    <property type="entry name" value="HISTIDINE BIOSYNTHESIS BIFUNCTIONAL PROTEIN"/>
    <property type="match status" value="1"/>
</dbReference>
<feature type="binding site" evidence="11">
    <location>
        <position position="92"/>
    </location>
    <ligand>
        <name>Mg(2+)</name>
        <dbReference type="ChEBI" id="CHEBI:18420"/>
    </ligand>
</feature>
<feature type="domain" description="Phosphoribosyl-AMP cyclohydrolase" evidence="13">
    <location>
        <begin position="43"/>
        <end position="117"/>
    </location>
</feature>
<evidence type="ECO:0000256" key="12">
    <source>
        <dbReference type="SAM" id="MobiDB-lite"/>
    </source>
</evidence>
<keyword evidence="9 11" id="KW-0378">Hydrolase</keyword>
<evidence type="ECO:0000313" key="14">
    <source>
        <dbReference type="EMBL" id="VCU08788.1"/>
    </source>
</evidence>
<comment type="cofactor">
    <cofactor evidence="11">
        <name>Mg(2+)</name>
        <dbReference type="ChEBI" id="CHEBI:18420"/>
    </cofactor>
    <text evidence="11">Binds 1 Mg(2+) ion per subunit.</text>
</comment>
<feature type="region of interest" description="Disordered" evidence="12">
    <location>
        <begin position="149"/>
        <end position="173"/>
    </location>
</feature>
<comment type="catalytic activity">
    <reaction evidence="1 11">
        <text>1-(5-phospho-beta-D-ribosyl)-5'-AMP + H2O = 1-(5-phospho-beta-D-ribosyl)-5-[(5-phospho-beta-D-ribosylamino)methylideneamino]imidazole-4-carboxamide</text>
        <dbReference type="Rhea" id="RHEA:20049"/>
        <dbReference type="ChEBI" id="CHEBI:15377"/>
        <dbReference type="ChEBI" id="CHEBI:58435"/>
        <dbReference type="ChEBI" id="CHEBI:59457"/>
        <dbReference type="EC" id="3.5.4.19"/>
    </reaction>
</comment>
<feature type="compositionally biased region" description="Low complexity" evidence="12">
    <location>
        <begin position="155"/>
        <end position="173"/>
    </location>
</feature>
<keyword evidence="10 11" id="KW-0368">Histidine biosynthesis</keyword>
<evidence type="ECO:0000256" key="6">
    <source>
        <dbReference type="ARBA" id="ARBA00008299"/>
    </source>
</evidence>
<reference evidence="15" key="1">
    <citation type="submission" date="2018-10" db="EMBL/GenBank/DDBJ databases">
        <authorList>
            <person name="Peiro R."/>
            <person name="Begona"/>
            <person name="Cbmso G."/>
            <person name="Lopez M."/>
            <person name="Gonzalez S."/>
            <person name="Sacristan E."/>
            <person name="Castillo E."/>
        </authorList>
    </citation>
    <scope>NUCLEOTIDE SEQUENCE [LARGE SCALE GENOMIC DNA]</scope>
</reference>
<evidence type="ECO:0000256" key="3">
    <source>
        <dbReference type="ARBA" id="ARBA00005169"/>
    </source>
</evidence>
<dbReference type="GO" id="GO:0008270">
    <property type="term" value="F:zinc ion binding"/>
    <property type="evidence" value="ECO:0007669"/>
    <property type="project" value="UniProtKB-UniRule"/>
</dbReference>
<keyword evidence="15" id="KW-1185">Reference proteome</keyword>
<comment type="similarity">
    <text evidence="5">In the C-terminal section; belongs to the PRA-PH family.</text>
</comment>
<comment type="function">
    <text evidence="11">Catalyzes the hydrolysis of the adenine ring of phosphoribosyl-AMP.</text>
</comment>
<comment type="catalytic activity">
    <reaction evidence="2">
        <text>1-(5-phospho-beta-D-ribosyl)-ATP + H2O = 1-(5-phospho-beta-D-ribosyl)-5'-AMP + diphosphate + H(+)</text>
        <dbReference type="Rhea" id="RHEA:22828"/>
        <dbReference type="ChEBI" id="CHEBI:15377"/>
        <dbReference type="ChEBI" id="CHEBI:15378"/>
        <dbReference type="ChEBI" id="CHEBI:33019"/>
        <dbReference type="ChEBI" id="CHEBI:59457"/>
        <dbReference type="ChEBI" id="CHEBI:73183"/>
        <dbReference type="EC" id="3.6.1.31"/>
    </reaction>
</comment>
<name>A0A447CU58_9BRAD</name>
<evidence type="ECO:0000259" key="13">
    <source>
        <dbReference type="Pfam" id="PF01502"/>
    </source>
</evidence>
<evidence type="ECO:0000256" key="7">
    <source>
        <dbReference type="ARBA" id="ARBA00022490"/>
    </source>
</evidence>
<dbReference type="FunFam" id="3.10.20.810:FF:000001">
    <property type="entry name" value="Histidine biosynthesis bifunctional protein HisIE"/>
    <property type="match status" value="1"/>
</dbReference>
<comment type="cofactor">
    <cofactor evidence="11">
        <name>Zn(2+)</name>
        <dbReference type="ChEBI" id="CHEBI:29105"/>
    </cofactor>
    <text evidence="11">Binds 1 zinc ion per subunit.</text>
</comment>
<proteinExistence type="inferred from homology"/>
<evidence type="ECO:0000256" key="1">
    <source>
        <dbReference type="ARBA" id="ARBA00000024"/>
    </source>
</evidence>
<dbReference type="GO" id="GO:0000105">
    <property type="term" value="P:L-histidine biosynthetic process"/>
    <property type="evidence" value="ECO:0007669"/>
    <property type="project" value="UniProtKB-UniRule"/>
</dbReference>
<dbReference type="UniPathway" id="UPA00031">
    <property type="reaction ID" value="UER00008"/>
</dbReference>
<feature type="binding site" evidence="11">
    <location>
        <position position="115"/>
    </location>
    <ligand>
        <name>Zn(2+)</name>
        <dbReference type="ChEBI" id="CHEBI:29105"/>
        <note>ligand shared between dimeric partners</note>
    </ligand>
</feature>
<dbReference type="GO" id="GO:0004635">
    <property type="term" value="F:phosphoribosyl-AMP cyclohydrolase activity"/>
    <property type="evidence" value="ECO:0007669"/>
    <property type="project" value="UniProtKB-UniRule"/>
</dbReference>
<dbReference type="InterPro" id="IPR038019">
    <property type="entry name" value="PRib_AMP_CycHydrolase_sf"/>
</dbReference>
<organism evidence="14 15">
    <name type="scientific">Rhodoplanes serenus</name>
    <dbReference type="NCBI Taxonomy" id="200615"/>
    <lineage>
        <taxon>Bacteria</taxon>
        <taxon>Pseudomonadati</taxon>
        <taxon>Pseudomonadota</taxon>
        <taxon>Alphaproteobacteria</taxon>
        <taxon>Hyphomicrobiales</taxon>
        <taxon>Nitrobacteraceae</taxon>
        <taxon>Rhodoplanes</taxon>
    </lineage>
</organism>
<accession>A0A447CU58</accession>
<protein>
    <recommendedName>
        <fullName evidence="11">Phosphoribosyl-AMP cyclohydrolase</fullName>
        <shortName evidence="11">PRA-CH</shortName>
        <ecNumber evidence="11">3.5.4.19</ecNumber>
    </recommendedName>
</protein>
<comment type="pathway">
    <text evidence="3 11">Amino-acid biosynthesis; L-histidine biosynthesis; L-histidine from 5-phospho-alpha-D-ribose 1-diphosphate: step 3/9.</text>
</comment>
<keyword evidence="7 11" id="KW-0963">Cytoplasm</keyword>
<dbReference type="GO" id="GO:0000287">
    <property type="term" value="F:magnesium ion binding"/>
    <property type="evidence" value="ECO:0007669"/>
    <property type="project" value="UniProtKB-UniRule"/>
</dbReference>
<dbReference type="RefSeq" id="WP_129608816.1">
    <property type="nucleotide sequence ID" value="NZ_UWOC01000135.1"/>
</dbReference>
<sequence>MKTFAPRGTTEQIEEGRVFAPKFDADGLIPAIVADAWSGEVLMLAWMNDAALAKSIETCEAWFYSRSRGALWKKGETSGHVLRILEMRVDCDQDALLLRVEQAAPGTCHTGRASCFYRAVSLREPAGHTLVLQFKKAERVFDPAAVYGGEPKTKAAATPSGSTPSTGEPPATE</sequence>
<dbReference type="AlphaFoldDB" id="A0A447CU58"/>
<keyword evidence="11" id="KW-0862">Zinc</keyword>
<dbReference type="GO" id="GO:0004636">
    <property type="term" value="F:phosphoribosyl-ATP diphosphatase activity"/>
    <property type="evidence" value="ECO:0007669"/>
    <property type="project" value="UniProtKB-EC"/>
</dbReference>
<evidence type="ECO:0000256" key="8">
    <source>
        <dbReference type="ARBA" id="ARBA00022605"/>
    </source>
</evidence>
<keyword evidence="8 11" id="KW-0028">Amino-acid biosynthesis</keyword>
<comment type="pathway">
    <text evidence="4">Amino-acid biosynthesis; L-histidine biosynthesis; L-histidine from 5-phospho-alpha-D-ribose 1-diphosphate: step 2/9.</text>
</comment>
<comment type="caution">
    <text evidence="14">The sequence shown here is derived from an EMBL/GenBank/DDBJ whole genome shotgun (WGS) entry which is preliminary data.</text>
</comment>
<dbReference type="PANTHER" id="PTHR42945:SF1">
    <property type="entry name" value="HISTIDINE BIOSYNTHESIS BIFUNCTIONAL PROTEIN HIS7"/>
    <property type="match status" value="1"/>
</dbReference>
<dbReference type="NCBIfam" id="NF000768">
    <property type="entry name" value="PRK00051.1"/>
    <property type="match status" value="1"/>
</dbReference>
<dbReference type="GO" id="GO:0005737">
    <property type="term" value="C:cytoplasm"/>
    <property type="evidence" value="ECO:0007669"/>
    <property type="project" value="UniProtKB-SubCell"/>
</dbReference>
<dbReference type="Gene3D" id="3.10.20.810">
    <property type="entry name" value="Phosphoribosyl-AMP cyclohydrolase"/>
    <property type="match status" value="1"/>
</dbReference>
<keyword evidence="11" id="KW-0460">Magnesium</keyword>
<evidence type="ECO:0000256" key="9">
    <source>
        <dbReference type="ARBA" id="ARBA00022801"/>
    </source>
</evidence>
<feature type="binding site" evidence="11">
    <location>
        <position position="90"/>
    </location>
    <ligand>
        <name>Mg(2+)</name>
        <dbReference type="ChEBI" id="CHEBI:18420"/>
    </ligand>
</feature>
<evidence type="ECO:0000256" key="4">
    <source>
        <dbReference type="ARBA" id="ARBA00005204"/>
    </source>
</evidence>
<comment type="subunit">
    <text evidence="11">Homodimer.</text>
</comment>
<dbReference type="OrthoDB" id="9795769at2"/>
<comment type="similarity">
    <text evidence="6">In the N-terminal section; belongs to the PRA-CH family.</text>
</comment>
<evidence type="ECO:0000256" key="10">
    <source>
        <dbReference type="ARBA" id="ARBA00023102"/>
    </source>
</evidence>
<dbReference type="EMBL" id="UWOC01000135">
    <property type="protein sequence ID" value="VCU08788.1"/>
    <property type="molecule type" value="Genomic_DNA"/>
</dbReference>
<dbReference type="EC" id="3.5.4.19" evidence="11"/>
<dbReference type="Proteomes" id="UP000289200">
    <property type="component" value="Unassembled WGS sequence"/>
</dbReference>
<dbReference type="Pfam" id="PF01502">
    <property type="entry name" value="PRA-CH"/>
    <property type="match status" value="1"/>
</dbReference>
<comment type="subcellular location">
    <subcellularLocation>
        <location evidence="11">Cytoplasm</location>
    </subcellularLocation>
</comment>
<feature type="binding site" evidence="11">
    <location>
        <position position="108"/>
    </location>
    <ligand>
        <name>Zn(2+)</name>
        <dbReference type="ChEBI" id="CHEBI:29105"/>
        <note>ligand shared between dimeric partners</note>
    </ligand>
</feature>
<gene>
    <name evidence="11 14" type="primary">hisI</name>
    <name evidence="14" type="ORF">RHODGE_RHODGE_01950</name>
</gene>
<evidence type="ECO:0000256" key="11">
    <source>
        <dbReference type="HAMAP-Rule" id="MF_01021"/>
    </source>
</evidence>
<dbReference type="InterPro" id="IPR026660">
    <property type="entry name" value="PRA-CH"/>
</dbReference>
<evidence type="ECO:0000256" key="2">
    <source>
        <dbReference type="ARBA" id="ARBA00001460"/>
    </source>
</evidence>
<dbReference type="SUPFAM" id="SSF141734">
    <property type="entry name" value="HisI-like"/>
    <property type="match status" value="1"/>
</dbReference>
<evidence type="ECO:0000313" key="15">
    <source>
        <dbReference type="Proteomes" id="UP000289200"/>
    </source>
</evidence>
<evidence type="ECO:0000256" key="5">
    <source>
        <dbReference type="ARBA" id="ARBA00007731"/>
    </source>
</evidence>
<feature type="binding site" evidence="11">
    <location>
        <position position="94"/>
    </location>
    <ligand>
        <name>Mg(2+)</name>
        <dbReference type="ChEBI" id="CHEBI:18420"/>
    </ligand>
</feature>